<dbReference type="AlphaFoldDB" id="A0A1H8BAA1"/>
<keyword evidence="3" id="KW-1185">Reference proteome</keyword>
<feature type="region of interest" description="Disordered" evidence="1">
    <location>
        <begin position="1"/>
        <end position="30"/>
    </location>
</feature>
<dbReference type="Proteomes" id="UP000199206">
    <property type="component" value="Unassembled WGS sequence"/>
</dbReference>
<evidence type="ECO:0000256" key="1">
    <source>
        <dbReference type="SAM" id="MobiDB-lite"/>
    </source>
</evidence>
<gene>
    <name evidence="2" type="ORF">SAMN05192583_1259</name>
</gene>
<evidence type="ECO:0000313" key="3">
    <source>
        <dbReference type="Proteomes" id="UP000199206"/>
    </source>
</evidence>
<organism evidence="2 3">
    <name type="scientific">Sphingomonas gellani</name>
    <dbReference type="NCBI Taxonomy" id="1166340"/>
    <lineage>
        <taxon>Bacteria</taxon>
        <taxon>Pseudomonadati</taxon>
        <taxon>Pseudomonadota</taxon>
        <taxon>Alphaproteobacteria</taxon>
        <taxon>Sphingomonadales</taxon>
        <taxon>Sphingomonadaceae</taxon>
        <taxon>Sphingomonas</taxon>
    </lineage>
</organism>
<reference evidence="3" key="1">
    <citation type="submission" date="2016-10" db="EMBL/GenBank/DDBJ databases">
        <authorList>
            <person name="Varghese N."/>
            <person name="Submissions S."/>
        </authorList>
    </citation>
    <scope>NUCLEOTIDE SEQUENCE [LARGE SCALE GENOMIC DNA]</scope>
    <source>
        <strain evidence="3">S6-262</strain>
    </source>
</reference>
<sequence length="30" mass="3120">MSAGGGVLGVKAHRSATTQRQHSGRRALQT</sequence>
<protein>
    <submittedName>
        <fullName evidence="2">Uncharacterized protein</fullName>
    </submittedName>
</protein>
<proteinExistence type="predicted"/>
<accession>A0A1H8BAA1</accession>
<evidence type="ECO:0000313" key="2">
    <source>
        <dbReference type="EMBL" id="SEM79359.1"/>
    </source>
</evidence>
<name>A0A1H8BAA1_9SPHN</name>
<dbReference type="EMBL" id="FOCF01000002">
    <property type="protein sequence ID" value="SEM79359.1"/>
    <property type="molecule type" value="Genomic_DNA"/>
</dbReference>